<keyword evidence="2" id="KW-0479">Metal-binding</keyword>
<dbReference type="RefSeq" id="WP_263331966.1">
    <property type="nucleotide sequence ID" value="NZ_JAGSYH010000001.1"/>
</dbReference>
<dbReference type="Pfam" id="PF04794">
    <property type="entry name" value="YdjC"/>
    <property type="match status" value="1"/>
</dbReference>
<accession>A0ABW1EMI3</accession>
<dbReference type="InterPro" id="IPR006879">
    <property type="entry name" value="YdjC-like"/>
</dbReference>
<dbReference type="SUPFAM" id="SSF88713">
    <property type="entry name" value="Glycoside hydrolase/deacetylase"/>
    <property type="match status" value="1"/>
</dbReference>
<comment type="caution">
    <text evidence="6">The sequence shown here is derived from an EMBL/GenBank/DDBJ whole genome shotgun (WGS) entry which is preliminary data.</text>
</comment>
<evidence type="ECO:0000256" key="2">
    <source>
        <dbReference type="ARBA" id="ARBA00022723"/>
    </source>
</evidence>
<name>A0ABW1EMI3_9BACT</name>
<keyword evidence="5" id="KW-0119">Carbohydrate metabolism</keyword>
<dbReference type="Gene3D" id="3.20.20.370">
    <property type="entry name" value="Glycoside hydrolase/deacetylase"/>
    <property type="match status" value="1"/>
</dbReference>
<dbReference type="InterPro" id="IPR011330">
    <property type="entry name" value="Glyco_hydro/deAcase_b/a-brl"/>
</dbReference>
<comment type="cofactor">
    <cofactor evidence="1">
        <name>Mg(2+)</name>
        <dbReference type="ChEBI" id="CHEBI:18420"/>
    </cofactor>
</comment>
<evidence type="ECO:0000256" key="1">
    <source>
        <dbReference type="ARBA" id="ARBA00001946"/>
    </source>
</evidence>
<dbReference type="EMBL" id="JBHSPH010000010">
    <property type="protein sequence ID" value="MFC5865096.1"/>
    <property type="molecule type" value="Genomic_DNA"/>
</dbReference>
<dbReference type="Proteomes" id="UP001596091">
    <property type="component" value="Unassembled WGS sequence"/>
</dbReference>
<evidence type="ECO:0000313" key="7">
    <source>
        <dbReference type="Proteomes" id="UP001596091"/>
    </source>
</evidence>
<keyword evidence="3" id="KW-0378">Hydrolase</keyword>
<keyword evidence="4" id="KW-0460">Magnesium</keyword>
<gene>
    <name evidence="6" type="ORF">ACFPT7_22510</name>
</gene>
<protein>
    <submittedName>
        <fullName evidence="6">ChbG/HpnK family deacetylase</fullName>
    </submittedName>
</protein>
<evidence type="ECO:0000313" key="6">
    <source>
        <dbReference type="EMBL" id="MFC5865096.1"/>
    </source>
</evidence>
<proteinExistence type="predicted"/>
<dbReference type="PANTHER" id="PTHR31609">
    <property type="entry name" value="YDJC DEACETYLASE FAMILY MEMBER"/>
    <property type="match status" value="1"/>
</dbReference>
<evidence type="ECO:0000256" key="3">
    <source>
        <dbReference type="ARBA" id="ARBA00022801"/>
    </source>
</evidence>
<dbReference type="CDD" id="cd10808">
    <property type="entry name" value="YdjC"/>
    <property type="match status" value="1"/>
</dbReference>
<organism evidence="6 7">
    <name type="scientific">Acidicapsa dinghuensis</name>
    <dbReference type="NCBI Taxonomy" id="2218256"/>
    <lineage>
        <taxon>Bacteria</taxon>
        <taxon>Pseudomonadati</taxon>
        <taxon>Acidobacteriota</taxon>
        <taxon>Terriglobia</taxon>
        <taxon>Terriglobales</taxon>
        <taxon>Acidobacteriaceae</taxon>
        <taxon>Acidicapsa</taxon>
    </lineage>
</organism>
<sequence length="282" mass="30474">MKRLIVNADDFGLTHGVNRAIAELHRSGSLSSATLMSVAHATSEAADIARATTSLGVGCHVVLVDGVSALPSSQLPTLTEPDTGRFRKTLGRFVRDLMLGKIRPEEVEAEAFAQIDHLRSLGVTPTHVDTHKHTHMFPGVLRPLLRAARQAGVKAVRNPFEPAWSLRVTFGAPLLRRTQVHILNRFRHTFLGHVAESRFQTTSGSIGVLATGTLDSEVIRSLLANLPDGTWELVTHPAYNDTDLAAAGTRLLASRAIELDALSSIALPPDVELIDFRALSQG</sequence>
<keyword evidence="7" id="KW-1185">Reference proteome</keyword>
<dbReference type="PANTHER" id="PTHR31609:SF1">
    <property type="entry name" value="CARBOHYDRATE DEACETYLASE"/>
    <property type="match status" value="1"/>
</dbReference>
<reference evidence="7" key="1">
    <citation type="journal article" date="2019" name="Int. J. Syst. Evol. Microbiol.">
        <title>The Global Catalogue of Microorganisms (GCM) 10K type strain sequencing project: providing services to taxonomists for standard genome sequencing and annotation.</title>
        <authorList>
            <consortium name="The Broad Institute Genomics Platform"/>
            <consortium name="The Broad Institute Genome Sequencing Center for Infectious Disease"/>
            <person name="Wu L."/>
            <person name="Ma J."/>
        </authorList>
    </citation>
    <scope>NUCLEOTIDE SEQUENCE [LARGE SCALE GENOMIC DNA]</scope>
    <source>
        <strain evidence="7">JCM 4087</strain>
    </source>
</reference>
<evidence type="ECO:0000256" key="5">
    <source>
        <dbReference type="ARBA" id="ARBA00023277"/>
    </source>
</evidence>
<evidence type="ECO:0000256" key="4">
    <source>
        <dbReference type="ARBA" id="ARBA00022842"/>
    </source>
</evidence>